<dbReference type="Pfam" id="PF01940">
    <property type="entry name" value="DUF92"/>
    <property type="match status" value="1"/>
</dbReference>
<comment type="similarity">
    <text evidence="2">Belongs to the TMEM19 family.</text>
</comment>
<dbReference type="Proteomes" id="UP001280581">
    <property type="component" value="Unassembled WGS sequence"/>
</dbReference>
<dbReference type="Pfam" id="PF05348">
    <property type="entry name" value="UMP1"/>
    <property type="match status" value="1"/>
</dbReference>
<feature type="region of interest" description="Disordered" evidence="6">
    <location>
        <begin position="266"/>
        <end position="317"/>
    </location>
</feature>
<evidence type="ECO:0000256" key="7">
    <source>
        <dbReference type="SAM" id="Phobius"/>
    </source>
</evidence>
<evidence type="ECO:0000256" key="4">
    <source>
        <dbReference type="ARBA" id="ARBA00022989"/>
    </source>
</evidence>
<evidence type="ECO:0000313" key="8">
    <source>
        <dbReference type="EMBL" id="KAK3203758.1"/>
    </source>
</evidence>
<evidence type="ECO:0000256" key="2">
    <source>
        <dbReference type="ARBA" id="ARBA00009012"/>
    </source>
</evidence>
<dbReference type="AlphaFoldDB" id="A0AAN6LVA6"/>
<dbReference type="PANTHER" id="PTHR13353:SF5">
    <property type="entry name" value="TRANSMEMBRANE PROTEIN 19"/>
    <property type="match status" value="1"/>
</dbReference>
<evidence type="ECO:0000256" key="5">
    <source>
        <dbReference type="ARBA" id="ARBA00023136"/>
    </source>
</evidence>
<keyword evidence="5 7" id="KW-0472">Membrane</keyword>
<dbReference type="PANTHER" id="PTHR13353">
    <property type="entry name" value="TRANSMEMBRANE PROTEIN 19"/>
    <property type="match status" value="1"/>
</dbReference>
<accession>A0AAN6LVA6</accession>
<keyword evidence="4 7" id="KW-1133">Transmembrane helix</keyword>
<feature type="transmembrane region" description="Helical" evidence="7">
    <location>
        <begin position="210"/>
        <end position="232"/>
    </location>
</feature>
<evidence type="ECO:0000256" key="3">
    <source>
        <dbReference type="ARBA" id="ARBA00022692"/>
    </source>
</evidence>
<keyword evidence="3 7" id="KW-0812">Transmembrane</keyword>
<dbReference type="EMBL" id="WVTA01000010">
    <property type="protein sequence ID" value="KAK3203758.1"/>
    <property type="molecule type" value="Genomic_DNA"/>
</dbReference>
<evidence type="ECO:0000256" key="1">
    <source>
        <dbReference type="ARBA" id="ARBA00004141"/>
    </source>
</evidence>
<evidence type="ECO:0000256" key="6">
    <source>
        <dbReference type="SAM" id="MobiDB-lite"/>
    </source>
</evidence>
<feature type="transmembrane region" description="Helical" evidence="7">
    <location>
        <begin position="332"/>
        <end position="353"/>
    </location>
</feature>
<gene>
    <name evidence="8" type="ORF">GRF29_106g505637</name>
</gene>
<feature type="transmembrane region" description="Helical" evidence="7">
    <location>
        <begin position="176"/>
        <end position="198"/>
    </location>
</feature>
<keyword evidence="9" id="KW-1185">Reference proteome</keyword>
<proteinExistence type="inferred from homology"/>
<comment type="subcellular location">
    <subcellularLocation>
        <location evidence="1">Membrane</location>
        <topology evidence="1">Multi-pass membrane protein</topology>
    </subcellularLocation>
</comment>
<feature type="transmembrane region" description="Helical" evidence="7">
    <location>
        <begin position="43"/>
        <end position="61"/>
    </location>
</feature>
<name>A0AAN6LVA6_9PLEO</name>
<feature type="region of interest" description="Disordered" evidence="6">
    <location>
        <begin position="413"/>
        <end position="432"/>
    </location>
</feature>
<evidence type="ECO:0008006" key="10">
    <source>
        <dbReference type="Google" id="ProtNLM"/>
    </source>
</evidence>
<evidence type="ECO:0000313" key="9">
    <source>
        <dbReference type="Proteomes" id="UP001280581"/>
    </source>
</evidence>
<protein>
    <recommendedName>
        <fullName evidence="10">UMP1-domain-containing protein</fullName>
    </recommendedName>
</protein>
<organism evidence="8 9">
    <name type="scientific">Pseudopithomyces chartarum</name>
    <dbReference type="NCBI Taxonomy" id="1892770"/>
    <lineage>
        <taxon>Eukaryota</taxon>
        <taxon>Fungi</taxon>
        <taxon>Dikarya</taxon>
        <taxon>Ascomycota</taxon>
        <taxon>Pezizomycotina</taxon>
        <taxon>Dothideomycetes</taxon>
        <taxon>Pleosporomycetidae</taxon>
        <taxon>Pleosporales</taxon>
        <taxon>Massarineae</taxon>
        <taxon>Didymosphaeriaceae</taxon>
        <taxon>Pseudopithomyces</taxon>
    </lineage>
</organism>
<reference evidence="8 9" key="1">
    <citation type="submission" date="2021-02" db="EMBL/GenBank/DDBJ databases">
        <title>Genome assembly of Pseudopithomyces chartarum.</title>
        <authorList>
            <person name="Jauregui R."/>
            <person name="Singh J."/>
            <person name="Voisey C."/>
        </authorList>
    </citation>
    <scope>NUCLEOTIDE SEQUENCE [LARGE SCALE GENOMIC DNA]</scope>
    <source>
        <strain evidence="8 9">AGR01</strain>
    </source>
</reference>
<sequence length="532" mass="56976">MKPIIAVPAIAALVYRAYSRKSLTPVGILTAFLTAVVHAIHPWSVFFTLLTVFFLAGTAATKVKHDVKAKLTQSANGASGGEGPRTHIQVLANSLTASILILLHAWQLRKEIGDSKDDQCWRGSDVLVVGIVANYAATCADTLSSELGILSKSQPRLVTAPWRAVPPGTNGGVSVYGLNAGFMGGLLIAITSTLLIPFCDSWTFTEKIRFTQAMAFSGLAGSILDSLLGAVLQASVVDVHSGKVVEGAGGKKVLVHGHPMHFKQTAQLRSKVGSGEGKEGVAKTSATDSSLEESTKVSNTMQRAGASGNGVSDPQHESRKIAVGNDVLDNNAVNLLMAALTSVGSMLVAGWLWDVPINSILSLRQSRQQQQDYPKSAIMSLRFVPAKAHATSISPETSAPSAPGLHDTLRSRLAQTSTPATASSSNKPAELQSAHPLEARLVQWRETQDKLKMEMLRRQFGIAEPIRRGMELKTVKEGEWKPAALGGTAGVHRDILEGRDCEIGWEDVFTGNELREVPGFHTEMEAKLRMNW</sequence>
<feature type="compositionally biased region" description="Low complexity" evidence="6">
    <location>
        <begin position="414"/>
        <end position="425"/>
    </location>
</feature>
<dbReference type="InterPro" id="IPR002794">
    <property type="entry name" value="DUF92_TMEM19"/>
</dbReference>
<comment type="caution">
    <text evidence="8">The sequence shown here is derived from an EMBL/GenBank/DDBJ whole genome shotgun (WGS) entry which is preliminary data.</text>
</comment>
<dbReference type="GO" id="GO:0016020">
    <property type="term" value="C:membrane"/>
    <property type="evidence" value="ECO:0007669"/>
    <property type="project" value="UniProtKB-SubCell"/>
</dbReference>